<evidence type="ECO:0000313" key="3">
    <source>
        <dbReference type="Proteomes" id="UP000474565"/>
    </source>
</evidence>
<reference evidence="2 3" key="1">
    <citation type="submission" date="2019-12" db="EMBL/GenBank/DDBJ databases">
        <title>Novel species isolated from a subtropical stream in China.</title>
        <authorList>
            <person name="Lu H."/>
        </authorList>
    </citation>
    <scope>NUCLEOTIDE SEQUENCE [LARGE SCALE GENOMIC DNA]</scope>
    <source>
        <strain evidence="2 3">FT50W</strain>
    </source>
</reference>
<organism evidence="2 3">
    <name type="scientific">Duganella lactea</name>
    <dbReference type="NCBI Taxonomy" id="2692173"/>
    <lineage>
        <taxon>Bacteria</taxon>
        <taxon>Pseudomonadati</taxon>
        <taxon>Pseudomonadota</taxon>
        <taxon>Betaproteobacteria</taxon>
        <taxon>Burkholderiales</taxon>
        <taxon>Oxalobacteraceae</taxon>
        <taxon>Telluria group</taxon>
        <taxon>Duganella</taxon>
    </lineage>
</organism>
<keyword evidence="1" id="KW-0472">Membrane</keyword>
<proteinExistence type="predicted"/>
<dbReference type="RefSeq" id="WP_161019780.1">
    <property type="nucleotide sequence ID" value="NZ_WWCP01000014.1"/>
</dbReference>
<sequence length="284" mass="32979">MAITRAAIPTIKINETKHGVAAKPATYVVEVRRKSEPEGDPIAYLLIQREEQQRLDERDGSVFEANIEITYTEIVSKDYSWDVSKKGWFTACYSNLGNEPKISLSAARPYNMGYVIVEMERLRGQRFGTYLMNEVVSWAKRWPDATILPIHLLAGQAYEGNKERRNRYYEQFGLEFEYADGSKASGMSKPMRAAQLVDIDSWKENIRELDLHGYMTFLLTERQKNDREITELQRQLDSNRSYMAKVRAAPFRWAFEQRFPNFIETIVRLILFGLLAYSVVSAFR</sequence>
<dbReference type="EMBL" id="WWCP01000014">
    <property type="protein sequence ID" value="MYM82879.1"/>
    <property type="molecule type" value="Genomic_DNA"/>
</dbReference>
<name>A0A6L8MJX3_9BURK</name>
<keyword evidence="1" id="KW-0812">Transmembrane</keyword>
<dbReference type="Proteomes" id="UP000474565">
    <property type="component" value="Unassembled WGS sequence"/>
</dbReference>
<gene>
    <name evidence="2" type="ORF">GTP44_13035</name>
</gene>
<keyword evidence="1" id="KW-1133">Transmembrane helix</keyword>
<protein>
    <submittedName>
        <fullName evidence="2">Uncharacterized protein</fullName>
    </submittedName>
</protein>
<comment type="caution">
    <text evidence="2">The sequence shown here is derived from an EMBL/GenBank/DDBJ whole genome shotgun (WGS) entry which is preliminary data.</text>
</comment>
<accession>A0A6L8MJX3</accession>
<evidence type="ECO:0000313" key="2">
    <source>
        <dbReference type="EMBL" id="MYM82879.1"/>
    </source>
</evidence>
<evidence type="ECO:0000256" key="1">
    <source>
        <dbReference type="SAM" id="Phobius"/>
    </source>
</evidence>
<dbReference type="AlphaFoldDB" id="A0A6L8MJX3"/>
<feature type="transmembrane region" description="Helical" evidence="1">
    <location>
        <begin position="265"/>
        <end position="283"/>
    </location>
</feature>